<dbReference type="Proteomes" id="UP001141806">
    <property type="component" value="Unassembled WGS sequence"/>
</dbReference>
<evidence type="ECO:0000256" key="4">
    <source>
        <dbReference type="ARBA" id="ARBA00023136"/>
    </source>
</evidence>
<organism evidence="6 7">
    <name type="scientific">Protea cynaroides</name>
    <dbReference type="NCBI Taxonomy" id="273540"/>
    <lineage>
        <taxon>Eukaryota</taxon>
        <taxon>Viridiplantae</taxon>
        <taxon>Streptophyta</taxon>
        <taxon>Embryophyta</taxon>
        <taxon>Tracheophyta</taxon>
        <taxon>Spermatophyta</taxon>
        <taxon>Magnoliopsida</taxon>
        <taxon>Proteales</taxon>
        <taxon>Proteaceae</taxon>
        <taxon>Protea</taxon>
    </lineage>
</organism>
<dbReference type="Gene3D" id="1.20.1250.20">
    <property type="entry name" value="MFS general substrate transporter like domains"/>
    <property type="match status" value="1"/>
</dbReference>
<evidence type="ECO:0000313" key="6">
    <source>
        <dbReference type="EMBL" id="KAJ4973133.1"/>
    </source>
</evidence>
<evidence type="ECO:0000313" key="7">
    <source>
        <dbReference type="Proteomes" id="UP001141806"/>
    </source>
</evidence>
<dbReference type="AlphaFoldDB" id="A0A9Q0KM30"/>
<evidence type="ECO:0000256" key="5">
    <source>
        <dbReference type="SAM" id="Phobius"/>
    </source>
</evidence>
<proteinExistence type="predicted"/>
<feature type="transmembrane region" description="Helical" evidence="5">
    <location>
        <begin position="76"/>
        <end position="94"/>
    </location>
</feature>
<accession>A0A9Q0KM30</accession>
<dbReference type="Pfam" id="PF00083">
    <property type="entry name" value="Sugar_tr"/>
    <property type="match status" value="1"/>
</dbReference>
<evidence type="ECO:0000256" key="2">
    <source>
        <dbReference type="ARBA" id="ARBA00022692"/>
    </source>
</evidence>
<dbReference type="InterPro" id="IPR036259">
    <property type="entry name" value="MFS_trans_sf"/>
</dbReference>
<keyword evidence="3 5" id="KW-1133">Transmembrane helix</keyword>
<evidence type="ECO:0000256" key="1">
    <source>
        <dbReference type="ARBA" id="ARBA00004141"/>
    </source>
</evidence>
<gene>
    <name evidence="6" type="ORF">NE237_006307</name>
</gene>
<dbReference type="GO" id="GO:0022857">
    <property type="term" value="F:transmembrane transporter activity"/>
    <property type="evidence" value="ECO:0007669"/>
    <property type="project" value="InterPro"/>
</dbReference>
<dbReference type="PANTHER" id="PTHR24064">
    <property type="entry name" value="SOLUTE CARRIER FAMILY 22 MEMBER"/>
    <property type="match status" value="1"/>
</dbReference>
<feature type="transmembrane region" description="Helical" evidence="5">
    <location>
        <begin position="154"/>
        <end position="175"/>
    </location>
</feature>
<sequence length="178" mass="20346">MVDVIPAALTYYWRMKMPETARYTALIARNAKQAATNMAIVLNVEMEAEPEKVERLAMEPSSSYGLFSEEFLRRHGLHLLGVTSTWFFICIAFYSQSLFQKSIFTNVGWIPSSKTMSALQETYMVARAQTIIALCGTIPGYWFTVAFIDYIGRFVIQLMGFFMMTLFMLGLAIPYNTY</sequence>
<dbReference type="SUPFAM" id="SSF103473">
    <property type="entry name" value="MFS general substrate transporter"/>
    <property type="match status" value="1"/>
</dbReference>
<protein>
    <submittedName>
        <fullName evidence="6">Uncharacterized protein</fullName>
    </submittedName>
</protein>
<keyword evidence="2 5" id="KW-0812">Transmembrane</keyword>
<dbReference type="GO" id="GO:0016020">
    <property type="term" value="C:membrane"/>
    <property type="evidence" value="ECO:0007669"/>
    <property type="project" value="UniProtKB-SubCell"/>
</dbReference>
<comment type="subcellular location">
    <subcellularLocation>
        <location evidence="1">Membrane</location>
        <topology evidence="1">Multi-pass membrane protein</topology>
    </subcellularLocation>
</comment>
<comment type="caution">
    <text evidence="6">The sequence shown here is derived from an EMBL/GenBank/DDBJ whole genome shotgun (WGS) entry which is preliminary data.</text>
</comment>
<dbReference type="EMBL" id="JAMYWD010000004">
    <property type="protein sequence ID" value="KAJ4973133.1"/>
    <property type="molecule type" value="Genomic_DNA"/>
</dbReference>
<feature type="transmembrane region" description="Helical" evidence="5">
    <location>
        <begin position="124"/>
        <end position="148"/>
    </location>
</feature>
<dbReference type="InterPro" id="IPR005828">
    <property type="entry name" value="MFS_sugar_transport-like"/>
</dbReference>
<dbReference type="OrthoDB" id="1298255at2759"/>
<name>A0A9Q0KM30_9MAGN</name>
<keyword evidence="4 5" id="KW-0472">Membrane</keyword>
<keyword evidence="7" id="KW-1185">Reference proteome</keyword>
<evidence type="ECO:0000256" key="3">
    <source>
        <dbReference type="ARBA" id="ARBA00022989"/>
    </source>
</evidence>
<reference evidence="6" key="1">
    <citation type="journal article" date="2023" name="Plant J.">
        <title>The genome of the king protea, Protea cynaroides.</title>
        <authorList>
            <person name="Chang J."/>
            <person name="Duong T.A."/>
            <person name="Schoeman C."/>
            <person name="Ma X."/>
            <person name="Roodt D."/>
            <person name="Barker N."/>
            <person name="Li Z."/>
            <person name="Van de Peer Y."/>
            <person name="Mizrachi E."/>
        </authorList>
    </citation>
    <scope>NUCLEOTIDE SEQUENCE</scope>
    <source>
        <tissue evidence="6">Young leaves</tissue>
    </source>
</reference>